<keyword evidence="3" id="KW-1185">Reference proteome</keyword>
<proteinExistence type="predicted"/>
<dbReference type="STRING" id="139825.A0A401GA25"/>
<gene>
    <name evidence="2" type="ORF">SCP_0202150</name>
</gene>
<dbReference type="RefSeq" id="XP_027609931.1">
    <property type="nucleotide sequence ID" value="XM_027754130.1"/>
</dbReference>
<dbReference type="AlphaFoldDB" id="A0A401GA25"/>
<dbReference type="EMBL" id="BFAD01000002">
    <property type="protein sequence ID" value="GBE79018.1"/>
    <property type="molecule type" value="Genomic_DNA"/>
</dbReference>
<accession>A0A401GA25</accession>
<reference evidence="2 3" key="1">
    <citation type="journal article" date="2018" name="Sci. Rep.">
        <title>Genome sequence of the cauliflower mushroom Sparassis crispa (Hanabiratake) and its association with beneficial usage.</title>
        <authorList>
            <person name="Kiyama R."/>
            <person name="Furutani Y."/>
            <person name="Kawaguchi K."/>
            <person name="Nakanishi T."/>
        </authorList>
    </citation>
    <scope>NUCLEOTIDE SEQUENCE [LARGE SCALE GENOMIC DNA]</scope>
</reference>
<feature type="region of interest" description="Disordered" evidence="1">
    <location>
        <begin position="1"/>
        <end position="25"/>
    </location>
</feature>
<sequence length="618" mass="70927">MPTQASPLPQCFEESEEKKRQNDKKRYQCHFCAPHAGEDRQWIERRSISQHMKSQSHAQNADLYQLREQEAAAFQRRLADEEMALRGEATPMEPRLHEVLLPSIQPTLSRVPGPVEVQMWDEFELNQTNFDCGTDTTFGERQWLEKAIENLALWAADEVEEQAVDEELEVTMQWKQALREDEELAEIMEQAACTGLENHAEDNAEYSFAEREDDILADWFPYPNKMMMLLDTLDNLPRIAVSDSLMRVFLWILRETGAHNVPSLDRLRKLQKKLHQECGIPTKLYQSPKKNVFYYNDPRSIIVKDWSTPSVRKEIRHYPVIPIGPISEIWHAQKWHKELDVSILSPMYDAGDGRHYYVQELAQLKNGGLVIPVRWLEMEKTREVYADAHHVEIEATGNMIVNSAQTILIKGTDLQVNFLDLQETGMIPHLQDKARNECKFEMPNSLRAMADGDPLYSSFVDYWSDDVSGNRSKAYNKHWNCCITHRNLPRRLLQQECHIHLISTSQYATAPKQFKAFKEVAESTHRDPVPVRDAETGDNITFQIFVNTGPGDNPSQIGGTDKEKESNTGYDALFQTGEACSSTETLREVQRQLDAACTGVAAHVEKMQTNTGIHTVLD</sequence>
<evidence type="ECO:0000313" key="2">
    <source>
        <dbReference type="EMBL" id="GBE79018.1"/>
    </source>
</evidence>
<dbReference type="OrthoDB" id="2793366at2759"/>
<dbReference type="InParanoid" id="A0A401GA25"/>
<dbReference type="Proteomes" id="UP000287166">
    <property type="component" value="Unassembled WGS sequence"/>
</dbReference>
<organism evidence="2 3">
    <name type="scientific">Sparassis crispa</name>
    <dbReference type="NCBI Taxonomy" id="139825"/>
    <lineage>
        <taxon>Eukaryota</taxon>
        <taxon>Fungi</taxon>
        <taxon>Dikarya</taxon>
        <taxon>Basidiomycota</taxon>
        <taxon>Agaricomycotina</taxon>
        <taxon>Agaricomycetes</taxon>
        <taxon>Polyporales</taxon>
        <taxon>Sparassidaceae</taxon>
        <taxon>Sparassis</taxon>
    </lineage>
</organism>
<protein>
    <submittedName>
        <fullName evidence="2">Uncharacterized protein</fullName>
    </submittedName>
</protein>
<feature type="compositionally biased region" description="Basic and acidic residues" evidence="1">
    <location>
        <begin position="16"/>
        <end position="25"/>
    </location>
</feature>
<dbReference type="GeneID" id="38775935"/>
<evidence type="ECO:0000256" key="1">
    <source>
        <dbReference type="SAM" id="MobiDB-lite"/>
    </source>
</evidence>
<comment type="caution">
    <text evidence="2">The sequence shown here is derived from an EMBL/GenBank/DDBJ whole genome shotgun (WGS) entry which is preliminary data.</text>
</comment>
<name>A0A401GA25_9APHY</name>
<evidence type="ECO:0000313" key="3">
    <source>
        <dbReference type="Proteomes" id="UP000287166"/>
    </source>
</evidence>